<protein>
    <recommendedName>
        <fullName evidence="4">FRIGIDA-like protein</fullName>
    </recommendedName>
</protein>
<dbReference type="Proteomes" id="UP000652761">
    <property type="component" value="Unassembled WGS sequence"/>
</dbReference>
<organism evidence="6 7">
    <name type="scientific">Colocasia esculenta</name>
    <name type="common">Wild taro</name>
    <name type="synonym">Arum esculentum</name>
    <dbReference type="NCBI Taxonomy" id="4460"/>
    <lineage>
        <taxon>Eukaryota</taxon>
        <taxon>Viridiplantae</taxon>
        <taxon>Streptophyta</taxon>
        <taxon>Embryophyta</taxon>
        <taxon>Tracheophyta</taxon>
        <taxon>Spermatophyta</taxon>
        <taxon>Magnoliopsida</taxon>
        <taxon>Liliopsida</taxon>
        <taxon>Araceae</taxon>
        <taxon>Aroideae</taxon>
        <taxon>Colocasieae</taxon>
        <taxon>Colocasia</taxon>
    </lineage>
</organism>
<dbReference type="OrthoDB" id="1166059at2759"/>
<keyword evidence="2 4" id="KW-0221">Differentiation</keyword>
<keyword evidence="3 4" id="KW-0287">Flowering</keyword>
<dbReference type="EMBL" id="NMUH01015767">
    <property type="protein sequence ID" value="MQM23299.1"/>
    <property type="molecule type" value="Genomic_DNA"/>
</dbReference>
<sequence length="261" mass="28748">MASKTNAAAAADPPVRKDLKEAFEELYVHSSFLGAFSSLLKDLENHLFSIDRSIEERFRELESGEQGLPASSPPASSLPSGKEEAAGVEAEVEPRPELKSLCVNMDGRGLLTFIKENRKDPADIYKELNAALRAAPDAAALVLDVMDAFYPAKRSREDTFDGGLHVNRRTCICLLERLHMISPEIKPAVRERAKKLAAEWEVLTTDAGQNLEAMAFLQLLVSYGIASEFEEDDLVDLLVSIAKKKEAVCICRNLGLQTRMA</sequence>
<name>A0A843XTQ3_COLES</name>
<proteinExistence type="inferred from homology"/>
<dbReference type="AlphaFoldDB" id="A0A843XTQ3"/>
<comment type="similarity">
    <text evidence="1 4">Belongs to the Frigida family.</text>
</comment>
<evidence type="ECO:0000256" key="1">
    <source>
        <dbReference type="ARBA" id="ARBA00008956"/>
    </source>
</evidence>
<evidence type="ECO:0000256" key="4">
    <source>
        <dbReference type="RuleBase" id="RU364012"/>
    </source>
</evidence>
<comment type="caution">
    <text evidence="6">The sequence shown here is derived from an EMBL/GenBank/DDBJ whole genome shotgun (WGS) entry which is preliminary data.</text>
</comment>
<feature type="region of interest" description="Disordered" evidence="5">
    <location>
        <begin position="61"/>
        <end position="93"/>
    </location>
</feature>
<keyword evidence="7" id="KW-1185">Reference proteome</keyword>
<evidence type="ECO:0000256" key="5">
    <source>
        <dbReference type="SAM" id="MobiDB-lite"/>
    </source>
</evidence>
<feature type="compositionally biased region" description="Low complexity" evidence="5">
    <location>
        <begin position="68"/>
        <end position="80"/>
    </location>
</feature>
<evidence type="ECO:0000256" key="2">
    <source>
        <dbReference type="ARBA" id="ARBA00022782"/>
    </source>
</evidence>
<feature type="non-terminal residue" evidence="6">
    <location>
        <position position="261"/>
    </location>
</feature>
<dbReference type="GO" id="GO:0030154">
    <property type="term" value="P:cell differentiation"/>
    <property type="evidence" value="ECO:0007669"/>
    <property type="project" value="UniProtKB-KW"/>
</dbReference>
<accession>A0A843XTQ3</accession>
<dbReference type="Pfam" id="PF07899">
    <property type="entry name" value="Frigida"/>
    <property type="match status" value="1"/>
</dbReference>
<gene>
    <name evidence="6" type="ORF">Taro_056363</name>
</gene>
<evidence type="ECO:0000313" key="7">
    <source>
        <dbReference type="Proteomes" id="UP000652761"/>
    </source>
</evidence>
<evidence type="ECO:0000256" key="3">
    <source>
        <dbReference type="ARBA" id="ARBA00023089"/>
    </source>
</evidence>
<evidence type="ECO:0000313" key="6">
    <source>
        <dbReference type="EMBL" id="MQM23299.1"/>
    </source>
</evidence>
<dbReference type="InterPro" id="IPR012474">
    <property type="entry name" value="Frigida"/>
</dbReference>
<dbReference type="PANTHER" id="PTHR31791:SF47">
    <property type="entry name" value="INACTIVE FRIGIDA-LIKE PROTEIN 2"/>
    <property type="match status" value="1"/>
</dbReference>
<dbReference type="GO" id="GO:0009908">
    <property type="term" value="P:flower development"/>
    <property type="evidence" value="ECO:0007669"/>
    <property type="project" value="UniProtKB-KW"/>
</dbReference>
<keyword evidence="4" id="KW-0217">Developmental protein</keyword>
<reference evidence="6" key="1">
    <citation type="submission" date="2017-07" db="EMBL/GenBank/DDBJ databases">
        <title>Taro Niue Genome Assembly and Annotation.</title>
        <authorList>
            <person name="Atibalentja N."/>
            <person name="Keating K."/>
            <person name="Fields C.J."/>
        </authorList>
    </citation>
    <scope>NUCLEOTIDE SEQUENCE</scope>
    <source>
        <strain evidence="6">Niue_2</strain>
        <tissue evidence="6">Leaf</tissue>
    </source>
</reference>
<dbReference type="PANTHER" id="PTHR31791">
    <property type="entry name" value="FRIGIDA-LIKE PROTEIN 3-RELATED"/>
    <property type="match status" value="1"/>
</dbReference>